<feature type="compositionally biased region" description="Acidic residues" evidence="1">
    <location>
        <begin position="70"/>
        <end position="85"/>
    </location>
</feature>
<gene>
    <name evidence="2" type="primary">Dpse\GA27937</name>
    <name evidence="2" type="ORF">Dpse_GA27937</name>
</gene>
<reference evidence="2" key="3">
    <citation type="journal article" date="2012" name="PLoS ONE">
        <title>Mind the gap: upgrading genomes with Pacific Biosciences RS long-read sequencing technology.</title>
        <authorList>
            <person name="English A.C."/>
            <person name="Richards S."/>
            <person name="Han Y."/>
            <person name="Wang M."/>
            <person name="Vee V."/>
            <person name="Qu J."/>
            <person name="Qin X."/>
            <person name="Muzny D.M."/>
            <person name="Reid J.G."/>
            <person name="Worley K.C."/>
            <person name="Gibbs R.A."/>
        </authorList>
    </citation>
    <scope>NUCLEOTIDE SEQUENCE</scope>
    <source>
        <strain evidence="2">MV2-25</strain>
    </source>
</reference>
<reference evidence="2" key="2">
    <citation type="journal article" date="2007" name="Nature">
        <title>Evolution of genes and genomes on the Drosophila phylogeny.</title>
        <authorList>
            <consortium name="Drosophila 12 Genomes Consortium"/>
            <person name="Clark A.G."/>
            <person name="Eisen M.B."/>
            <person name="Smith D.R."/>
            <person name="Bergman C.M."/>
            <person name="Oliver B."/>
            <person name="Markow T.A."/>
            <person name="Kaufman T.C."/>
            <person name="Kellis M."/>
            <person name="Gelbart W."/>
            <person name="Iyer V.N."/>
            <person name="Pollard D.A."/>
            <person name="Sackton T.B."/>
            <person name="Larracuente A.M."/>
            <person name="Singh N.D."/>
            <person name="Abad J.P."/>
            <person name="Abt D.N."/>
            <person name="Adryan B."/>
            <person name="Aguade M."/>
            <person name="Akashi H."/>
            <person name="Anderson W.W."/>
            <person name="Aquadro C.F."/>
            <person name="Ardell D.H."/>
            <person name="Arguello R."/>
            <person name="Artieri C.G."/>
            <person name="Barbash D.A."/>
            <person name="Barker D."/>
            <person name="Barsanti P."/>
            <person name="Batterham P."/>
            <person name="Batzoglou S."/>
            <person name="Begun D."/>
            <person name="Bhutkar A."/>
            <person name="Blanco E."/>
            <person name="Bosak S.A."/>
            <person name="Bradley R.K."/>
            <person name="Brand A.D."/>
            <person name="Brent M.R."/>
            <person name="Brooks A.N."/>
            <person name="Brown R.H."/>
            <person name="Butlin R.K."/>
            <person name="Caggese C."/>
            <person name="Calvi B.R."/>
            <person name="Bernardo de Carvalho A."/>
            <person name="Caspi A."/>
            <person name="Castrezana S."/>
            <person name="Celniker S.E."/>
            <person name="Chang J.L."/>
            <person name="Chapple C."/>
            <person name="Chatterji S."/>
            <person name="Chinwalla A."/>
            <person name="Civetta A."/>
            <person name="Clifton S.W."/>
            <person name="Comeron J.M."/>
            <person name="Costello J.C."/>
            <person name="Coyne J.A."/>
            <person name="Daub J."/>
            <person name="David R.G."/>
            <person name="Delcher A.L."/>
            <person name="Delehaunty K."/>
            <person name="Do C.B."/>
            <person name="Ebling H."/>
            <person name="Edwards K."/>
            <person name="Eickbush T."/>
            <person name="Evans J.D."/>
            <person name="Filipski A."/>
            <person name="Findeiss S."/>
            <person name="Freyhult E."/>
            <person name="Fulton L."/>
            <person name="Fulton R."/>
            <person name="Garcia A.C."/>
            <person name="Gardiner A."/>
            <person name="Garfield D.A."/>
            <person name="Garvin B.E."/>
            <person name="Gibson G."/>
            <person name="Gilbert D."/>
            <person name="Gnerre S."/>
            <person name="Godfrey J."/>
            <person name="Good R."/>
            <person name="Gotea V."/>
            <person name="Gravely B."/>
            <person name="Greenberg A.J."/>
            <person name="Griffiths-Jones S."/>
            <person name="Gross S."/>
            <person name="Guigo R."/>
            <person name="Gustafson E.A."/>
            <person name="Haerty W."/>
            <person name="Hahn M.W."/>
            <person name="Halligan D.L."/>
            <person name="Halpern A.L."/>
            <person name="Halter G.M."/>
            <person name="Han M.V."/>
            <person name="Heger A."/>
            <person name="Hillier L."/>
            <person name="Hinrichs A.S."/>
            <person name="Holmes I."/>
            <person name="Hoskins R.A."/>
            <person name="Hubisz M.J."/>
            <person name="Hultmark D."/>
            <person name="Huntley M.A."/>
            <person name="Jaffe D.B."/>
            <person name="Jagadeeshan S."/>
            <person name="Jeck W.R."/>
            <person name="Johnson J."/>
            <person name="Jones C.D."/>
            <person name="Jordan W.C."/>
            <person name="Karpen G.H."/>
            <person name="Kataoka E."/>
            <person name="Keightley P.D."/>
            <person name="Kheradpour P."/>
            <person name="Kirkness E.F."/>
            <person name="Koerich L.B."/>
            <person name="Kristiansen K."/>
            <person name="Kudrna D."/>
            <person name="Kulathinal R.J."/>
            <person name="Kumar S."/>
            <person name="Kwok R."/>
            <person name="Lander E."/>
            <person name="Langley C.H."/>
            <person name="Lapoint R."/>
            <person name="Lazzaro B.P."/>
            <person name="Lee S.J."/>
            <person name="Levesque L."/>
            <person name="Li R."/>
            <person name="Lin C.F."/>
            <person name="Lin M.F."/>
            <person name="Lindblad-Toh K."/>
            <person name="Llopart A."/>
            <person name="Long M."/>
            <person name="Low L."/>
            <person name="Lozovsky E."/>
            <person name="Lu J."/>
            <person name="Luo M."/>
            <person name="Machado C.A."/>
            <person name="Makalowski W."/>
            <person name="Marzo M."/>
            <person name="Matsuda M."/>
            <person name="Matzkin L."/>
            <person name="McAllister B."/>
            <person name="McBride C.S."/>
            <person name="McKernan B."/>
            <person name="McKernan K."/>
            <person name="Mendez-Lago M."/>
            <person name="Minx P."/>
            <person name="Mollenhauer M.U."/>
            <person name="Montooth K."/>
            <person name="Mount S.M."/>
            <person name="Mu X."/>
            <person name="Myers E."/>
            <person name="Negre B."/>
            <person name="Newfeld S."/>
            <person name="Nielsen R."/>
            <person name="Noor M.A."/>
            <person name="O'Grady P."/>
            <person name="Pachter L."/>
            <person name="Papaceit M."/>
            <person name="Parisi M.J."/>
            <person name="Parisi M."/>
            <person name="Parts L."/>
            <person name="Pedersen J.S."/>
            <person name="Pesole G."/>
            <person name="Phillippy A.M."/>
            <person name="Ponting C.P."/>
            <person name="Pop M."/>
            <person name="Porcelli D."/>
            <person name="Powell J.R."/>
            <person name="Prohaska S."/>
            <person name="Pruitt K."/>
            <person name="Puig M."/>
            <person name="Quesneville H."/>
            <person name="Ram K.R."/>
            <person name="Rand D."/>
            <person name="Rasmussen M.D."/>
            <person name="Reed L.K."/>
            <person name="Reenan R."/>
            <person name="Reily A."/>
            <person name="Remington K.A."/>
            <person name="Rieger T.T."/>
            <person name="Ritchie M.G."/>
            <person name="Robin C."/>
            <person name="Rogers Y.H."/>
            <person name="Rohde C."/>
            <person name="Rozas J."/>
            <person name="Rubenfield M.J."/>
            <person name="Ruiz A."/>
            <person name="Russo S."/>
            <person name="Salzberg S.L."/>
            <person name="Sanchez-Gracia A."/>
            <person name="Saranga D.J."/>
            <person name="Sato H."/>
            <person name="Schaeffer S.W."/>
            <person name="Schatz M.C."/>
            <person name="Schlenke T."/>
            <person name="Schwartz R."/>
            <person name="Segarra C."/>
            <person name="Singh R.S."/>
            <person name="Sirot L."/>
            <person name="Sirota M."/>
            <person name="Sisneros N.B."/>
            <person name="Smith C.D."/>
            <person name="Smith T.F."/>
            <person name="Spieth J."/>
            <person name="Stage D.E."/>
            <person name="Stark A."/>
            <person name="Stephan W."/>
            <person name="Strausberg R.L."/>
            <person name="Strempel S."/>
            <person name="Sturgill D."/>
            <person name="Sutton G."/>
            <person name="Sutton G.G."/>
            <person name="Tao W."/>
            <person name="Teichmann S."/>
            <person name="Tobari Y.N."/>
            <person name="Tomimura Y."/>
            <person name="Tsolas J.M."/>
            <person name="Valente V.L."/>
            <person name="Venter E."/>
            <person name="Venter J.C."/>
            <person name="Vicario S."/>
            <person name="Vieira F.G."/>
            <person name="Vilella A.J."/>
            <person name="Villasante A."/>
            <person name="Walenz B."/>
            <person name="Wang J."/>
            <person name="Wasserman M."/>
            <person name="Watts T."/>
            <person name="Wilson D."/>
            <person name="Wilson R.K."/>
            <person name="Wing R.A."/>
            <person name="Wolfner M.F."/>
            <person name="Wong A."/>
            <person name="Wong G.K."/>
            <person name="Wu C.I."/>
            <person name="Wu G."/>
            <person name="Yamamoto D."/>
            <person name="Yang H.P."/>
            <person name="Yang S.P."/>
            <person name="Yorke J.A."/>
            <person name="Yoshida K."/>
            <person name="Zdobnov E."/>
            <person name="Zhang P."/>
            <person name="Zhang Y."/>
            <person name="Zimin A.V."/>
            <person name="Baldwin J."/>
            <person name="Abdouelleil A."/>
            <person name="Abdulkadir J."/>
            <person name="Abebe A."/>
            <person name="Abera B."/>
            <person name="Abreu J."/>
            <person name="Acer S.C."/>
            <person name="Aftuck L."/>
            <person name="Alexander A."/>
            <person name="An P."/>
            <person name="Anderson E."/>
            <person name="Anderson S."/>
            <person name="Arachi H."/>
            <person name="Azer M."/>
            <person name="Bachantsang P."/>
            <person name="Barry A."/>
            <person name="Bayul T."/>
            <person name="Berlin A."/>
            <person name="Bessette D."/>
            <person name="Bloom T."/>
            <person name="Blye J."/>
            <person name="Boguslavskiy L."/>
            <person name="Bonnet C."/>
            <person name="Boukhgalter B."/>
            <person name="Bourzgui I."/>
            <person name="Brown A."/>
            <person name="Cahill P."/>
            <person name="Channer S."/>
            <person name="Cheshatsang Y."/>
            <person name="Chuda L."/>
            <person name="Citroen M."/>
            <person name="Collymore A."/>
            <person name="Cooke P."/>
            <person name="Costello M."/>
            <person name="D'Aco K."/>
            <person name="Daza R."/>
            <person name="De Haan G."/>
            <person name="DeGray S."/>
            <person name="DeMaso C."/>
            <person name="Dhargay N."/>
            <person name="Dooley K."/>
            <person name="Dooley E."/>
            <person name="Doricent M."/>
            <person name="Dorje P."/>
            <person name="Dorjee K."/>
            <person name="Dupes A."/>
            <person name="Elong R."/>
            <person name="Falk J."/>
            <person name="Farina A."/>
            <person name="Faro S."/>
            <person name="Ferguson D."/>
            <person name="Fisher S."/>
            <person name="Foley C.D."/>
            <person name="Franke A."/>
            <person name="Friedrich D."/>
            <person name="Gadbois L."/>
            <person name="Gearin G."/>
            <person name="Gearin C.R."/>
            <person name="Giannoukos G."/>
            <person name="Goode T."/>
            <person name="Graham J."/>
            <person name="Grandbois E."/>
            <person name="Grewal S."/>
            <person name="Gyaltsen K."/>
            <person name="Hafez N."/>
            <person name="Hagos B."/>
            <person name="Hall J."/>
            <person name="Henson C."/>
            <person name="Hollinger A."/>
            <person name="Honan T."/>
            <person name="Huard M.D."/>
            <person name="Hughes L."/>
            <person name="Hurhula B."/>
            <person name="Husby M.E."/>
            <person name="Kamat A."/>
            <person name="Kanga B."/>
            <person name="Kashin S."/>
            <person name="Khazanovich D."/>
            <person name="Kisner P."/>
            <person name="Lance K."/>
            <person name="Lara M."/>
            <person name="Lee W."/>
            <person name="Lennon N."/>
            <person name="Letendre F."/>
            <person name="LeVine R."/>
            <person name="Lipovsky A."/>
            <person name="Liu X."/>
            <person name="Liu J."/>
            <person name="Liu S."/>
            <person name="Lokyitsang T."/>
            <person name="Lokyitsang Y."/>
            <person name="Lubonja R."/>
            <person name="Lui A."/>
            <person name="MacDonald P."/>
            <person name="Magnisalis V."/>
            <person name="Maru K."/>
            <person name="Matthews C."/>
            <person name="McCusker W."/>
            <person name="McDonough S."/>
            <person name="Mehta T."/>
            <person name="Meldrim J."/>
            <person name="Meneus L."/>
            <person name="Mihai O."/>
            <person name="Mihalev A."/>
            <person name="Mihova T."/>
            <person name="Mittelman R."/>
            <person name="Mlenga V."/>
            <person name="Montmayeur A."/>
            <person name="Mulrain L."/>
            <person name="Navidi A."/>
            <person name="Naylor J."/>
            <person name="Negash T."/>
            <person name="Nguyen T."/>
            <person name="Nguyen N."/>
            <person name="Nicol R."/>
            <person name="Norbu C."/>
            <person name="Norbu N."/>
            <person name="Novod N."/>
            <person name="O'Neill B."/>
            <person name="Osman S."/>
            <person name="Markiewicz E."/>
            <person name="Oyono O.L."/>
            <person name="Patti C."/>
            <person name="Phunkhang P."/>
            <person name="Pierre F."/>
            <person name="Priest M."/>
            <person name="Raghuraman S."/>
            <person name="Rege F."/>
            <person name="Reyes R."/>
            <person name="Rise C."/>
            <person name="Rogov P."/>
            <person name="Ross K."/>
            <person name="Ryan E."/>
            <person name="Settipalli S."/>
            <person name="Shea T."/>
            <person name="Sherpa N."/>
            <person name="Shi L."/>
            <person name="Shih D."/>
            <person name="Sparrow T."/>
            <person name="Spaulding J."/>
            <person name="Stalker J."/>
            <person name="Stange-Thomann N."/>
            <person name="Stavropoulos S."/>
            <person name="Stone C."/>
            <person name="Strader C."/>
            <person name="Tesfaye S."/>
            <person name="Thomson T."/>
            <person name="Thoulutsang Y."/>
            <person name="Thoulutsang D."/>
            <person name="Topham K."/>
            <person name="Topping I."/>
            <person name="Tsamla T."/>
            <person name="Vassiliev H."/>
            <person name="Vo A."/>
            <person name="Wangchuk T."/>
            <person name="Wangdi T."/>
            <person name="Weiand M."/>
            <person name="Wilkinson J."/>
            <person name="Wilson A."/>
            <person name="Yadav S."/>
            <person name="Young G."/>
            <person name="Yu Q."/>
            <person name="Zembek L."/>
            <person name="Zhong D."/>
            <person name="Zimmer A."/>
            <person name="Zwirko Z."/>
            <person name="Jaffe D.B."/>
            <person name="Alvarez P."/>
            <person name="Brockman W."/>
            <person name="Butler J."/>
            <person name="Chin C."/>
            <person name="Gnerre S."/>
            <person name="Grabherr M."/>
            <person name="Kleber M."/>
            <person name="Mauceli E."/>
            <person name="MacCallum I."/>
        </authorList>
    </citation>
    <scope>NUCLEOTIDE SEQUENCE [LARGE SCALE GENOMIC DNA]</scope>
    <source>
        <strain evidence="2">MV2-25</strain>
    </source>
</reference>
<dbReference type="Bgee" id="FBgn0249300">
    <property type="expression patterns" value="Expressed in male reproductive system"/>
</dbReference>
<dbReference type="EMBL" id="CH475686">
    <property type="protein sequence ID" value="KRT05246.1"/>
    <property type="molecule type" value="Genomic_DNA"/>
</dbReference>
<reference evidence="2" key="1">
    <citation type="journal article" date="2005" name="Genome Res.">
        <title>Comparative genome sequencing of Drosophila pseudoobscura: chromosomal, gene, and cis-element evolution.</title>
        <authorList>
            <person name="Richards S."/>
            <person name="Liu Y."/>
            <person name="Bettencourt B.R."/>
            <person name="Hradecky P."/>
            <person name="Letovsky S."/>
            <person name="Nielsen R."/>
            <person name="Thornton K."/>
            <person name="Hubisz M.J."/>
            <person name="Chen R."/>
            <person name="Meisel R.P."/>
            <person name="Couronne O."/>
            <person name="Hua S."/>
            <person name="Smith M.A."/>
            <person name="Zhang P."/>
            <person name="Liu J."/>
            <person name="Bussemaker H.J."/>
            <person name="van Batenburg M.F."/>
            <person name="Howells S.L."/>
            <person name="Scherer S.E."/>
            <person name="Sodergren E."/>
            <person name="Matthews B.B."/>
            <person name="Crosby M.A."/>
            <person name="Schroeder A.J."/>
            <person name="Ortiz-Barrientos D."/>
            <person name="Rives C.M."/>
            <person name="Metzker M.L."/>
            <person name="Muzny D.M."/>
            <person name="Scott G."/>
            <person name="Steffen D."/>
            <person name="Wheeler D.A."/>
            <person name="Worley K.C."/>
            <person name="Havlak P."/>
            <person name="Durbin K.J."/>
            <person name="Egan A."/>
            <person name="Gill R."/>
            <person name="Hume J."/>
            <person name="Morgan M.B."/>
            <person name="Miner G."/>
            <person name="Hamilton C."/>
            <person name="Huang Y."/>
            <person name="Waldron L."/>
            <person name="Verduzco D."/>
            <person name="Clerc-Blankenburg K.P."/>
            <person name="Dubchak I."/>
            <person name="Noor M.A."/>
            <person name="Anderson W."/>
            <person name="White K.P."/>
            <person name="Clark A.G."/>
            <person name="Schaeffer S.W."/>
            <person name="Gelbart W."/>
            <person name="Weinstock G.M."/>
            <person name="Gibbs R.A."/>
        </authorList>
    </citation>
    <scope>NUCLEOTIDE SEQUENCE [LARGE SCALE GENOMIC DNA]</scope>
    <source>
        <strain evidence="2">MV2-25</strain>
    </source>
</reference>
<dbReference type="AlphaFoldDB" id="A0A0R3NVS8"/>
<reference evidence="2" key="4">
    <citation type="submission" date="2015-11" db="EMBL/GenBank/DDBJ databases">
        <authorList>
            <consortium name="FlyBase"/>
        </authorList>
    </citation>
    <scope>NUCLEOTIDE SEQUENCE</scope>
    <source>
        <strain evidence="2">MV2-25</strain>
    </source>
</reference>
<sequence length="127" mass="14574">MTLSGKHSGGSKPPPIQTYAFLVWAEKTCHKLCVALCPHFLVPLIEDIETLMSPNAFHQKQRASHYEVYKEEEDDDDDDDDDDDRPPDLTSFLPQPGVLAERYWELVVFIQNGKHRINLNIVFIGKH</sequence>
<feature type="region of interest" description="Disordered" evidence="1">
    <location>
        <begin position="63"/>
        <end position="94"/>
    </location>
</feature>
<organism evidence="2">
    <name type="scientific">Drosophila pseudoobscura pseudoobscura</name>
    <name type="common">Fruit fly</name>
    <dbReference type="NCBI Taxonomy" id="46245"/>
    <lineage>
        <taxon>Eukaryota</taxon>
        <taxon>Metazoa</taxon>
        <taxon>Ecdysozoa</taxon>
        <taxon>Arthropoda</taxon>
        <taxon>Hexapoda</taxon>
        <taxon>Insecta</taxon>
        <taxon>Pterygota</taxon>
        <taxon>Neoptera</taxon>
        <taxon>Endopterygota</taxon>
        <taxon>Diptera</taxon>
        <taxon>Brachycera</taxon>
        <taxon>Muscomorpha</taxon>
        <taxon>Ephydroidea</taxon>
        <taxon>Drosophilidae</taxon>
        <taxon>Drosophila</taxon>
        <taxon>Sophophora</taxon>
    </lineage>
</organism>
<accession>A0A0R3NVS8</accession>
<name>A0A0R3NVS8_DROPS</name>
<protein>
    <submittedName>
        <fullName evidence="2">Uncharacterized protein, isoform B</fullName>
    </submittedName>
</protein>
<dbReference type="KEGG" id="dpo:6899498"/>
<evidence type="ECO:0000256" key="1">
    <source>
        <dbReference type="SAM" id="MobiDB-lite"/>
    </source>
</evidence>
<proteinExistence type="predicted"/>
<evidence type="ECO:0000313" key="2">
    <source>
        <dbReference type="EMBL" id="KRT05246.1"/>
    </source>
</evidence>